<feature type="compositionally biased region" description="Basic and acidic residues" evidence="3">
    <location>
        <begin position="3376"/>
        <end position="3396"/>
    </location>
</feature>
<gene>
    <name evidence="4" type="ORF">AJAP_19235</name>
</gene>
<dbReference type="InterPro" id="IPR011049">
    <property type="entry name" value="Serralysin-like_metalloprot_C"/>
</dbReference>
<dbReference type="eggNOG" id="COG2931">
    <property type="taxonomic scope" value="Bacteria"/>
</dbReference>
<dbReference type="PANTHER" id="PTHR38340">
    <property type="entry name" value="S-LAYER PROTEIN"/>
    <property type="match status" value="1"/>
</dbReference>
<dbReference type="GO" id="GO:0005509">
    <property type="term" value="F:calcium ion binding"/>
    <property type="evidence" value="ECO:0007669"/>
    <property type="project" value="InterPro"/>
</dbReference>
<accession>A0A075V213</accession>
<keyword evidence="2" id="KW-0964">Secreted</keyword>
<protein>
    <submittedName>
        <fullName evidence="4">Conserved putative secreted protein</fullName>
    </submittedName>
</protein>
<feature type="compositionally biased region" description="Basic and acidic residues" evidence="3">
    <location>
        <begin position="2954"/>
        <end position="2966"/>
    </location>
</feature>
<dbReference type="InterPro" id="IPR001343">
    <property type="entry name" value="Hemolysn_Ca-bd"/>
</dbReference>
<dbReference type="SUPFAM" id="SSF51120">
    <property type="entry name" value="beta-Roll"/>
    <property type="match status" value="8"/>
</dbReference>
<evidence type="ECO:0000256" key="3">
    <source>
        <dbReference type="SAM" id="MobiDB-lite"/>
    </source>
</evidence>
<dbReference type="RefSeq" id="WP_051972507.1">
    <property type="nucleotide sequence ID" value="NZ_CP008953.1"/>
</dbReference>
<evidence type="ECO:0000313" key="5">
    <source>
        <dbReference type="Proteomes" id="UP000028492"/>
    </source>
</evidence>
<name>A0A075V213_9PSEU</name>
<dbReference type="Proteomes" id="UP000028492">
    <property type="component" value="Chromosome"/>
</dbReference>
<reference evidence="4 5" key="1">
    <citation type="journal article" date="2014" name="J. Biotechnol.">
        <title>Complete genome sequence of the actinobacterium Amycolatopsis japonica MG417-CF17(T) (=DSM 44213T) producing (S,S)-N,N'-ethylenediaminedisuccinic acid.</title>
        <authorList>
            <person name="Stegmann E."/>
            <person name="Albersmeier A."/>
            <person name="Spohn M."/>
            <person name="Gert H."/>
            <person name="Weber T."/>
            <person name="Wohlleben W."/>
            <person name="Kalinowski J."/>
            <person name="Ruckert C."/>
        </authorList>
    </citation>
    <scope>NUCLEOTIDE SEQUENCE [LARGE SCALE GENOMIC DNA]</scope>
    <source>
        <strain evidence="5">MG417-CF17 (DSM 44213)</strain>
    </source>
</reference>
<evidence type="ECO:0000313" key="4">
    <source>
        <dbReference type="EMBL" id="AIG76710.1"/>
    </source>
</evidence>
<dbReference type="STRING" id="208439.AJAP_19235"/>
<dbReference type="PROSITE" id="PS00330">
    <property type="entry name" value="HEMOLYSIN_CALCIUM"/>
    <property type="match status" value="2"/>
</dbReference>
<evidence type="ECO:0000256" key="1">
    <source>
        <dbReference type="ARBA" id="ARBA00004613"/>
    </source>
</evidence>
<feature type="region of interest" description="Disordered" evidence="3">
    <location>
        <begin position="3366"/>
        <end position="3397"/>
    </location>
</feature>
<evidence type="ECO:0000256" key="2">
    <source>
        <dbReference type="ARBA" id="ARBA00022525"/>
    </source>
</evidence>
<dbReference type="InterPro" id="IPR050557">
    <property type="entry name" value="RTX_toxin/Mannuronan_C5-epim"/>
</dbReference>
<feature type="region of interest" description="Disordered" evidence="3">
    <location>
        <begin position="2953"/>
        <end position="2976"/>
    </location>
</feature>
<dbReference type="KEGG" id="aja:AJAP_19235"/>
<dbReference type="Gene3D" id="2.150.10.10">
    <property type="entry name" value="Serralysin-like metalloprotease, C-terminal"/>
    <property type="match status" value="5"/>
</dbReference>
<dbReference type="PANTHER" id="PTHR38340:SF1">
    <property type="entry name" value="S-LAYER PROTEIN"/>
    <property type="match status" value="1"/>
</dbReference>
<feature type="region of interest" description="Disordered" evidence="3">
    <location>
        <begin position="3426"/>
        <end position="3468"/>
    </location>
</feature>
<feature type="region of interest" description="Disordered" evidence="3">
    <location>
        <begin position="2688"/>
        <end position="2723"/>
    </location>
</feature>
<dbReference type="HOGENOM" id="CLU_224779_0_0_11"/>
<organism evidence="4 5">
    <name type="scientific">Amycolatopsis japonica</name>
    <dbReference type="NCBI Taxonomy" id="208439"/>
    <lineage>
        <taxon>Bacteria</taxon>
        <taxon>Bacillati</taxon>
        <taxon>Actinomycetota</taxon>
        <taxon>Actinomycetes</taxon>
        <taxon>Pseudonocardiales</taxon>
        <taxon>Pseudonocardiaceae</taxon>
        <taxon>Amycolatopsis</taxon>
        <taxon>Amycolatopsis japonica group</taxon>
    </lineage>
</organism>
<feature type="region of interest" description="Disordered" evidence="3">
    <location>
        <begin position="3124"/>
        <end position="3147"/>
    </location>
</feature>
<keyword evidence="5" id="KW-1185">Reference proteome</keyword>
<dbReference type="Pfam" id="PF00353">
    <property type="entry name" value="HemolysinCabind"/>
    <property type="match status" value="15"/>
</dbReference>
<sequence>MGSRAGSRWLASATAFVVAIGMGVVITPPPARAASPGVGTLVNALAGPTNSFATWSKGLGTIGQLAKALPAVQTSPGAALGFDTLAQEAFNTGAKKLSAAVDDADLDIDQPITLSADRAGTLKTTLSTVGEDKRLDLTLSVSRVLLNQALNIPVPIGEGGNAPQSAFSSTGGVRLTVGTTVKLTLIWDKAHDKAYILNDGTTPAFTVDASADFPDANAIKAVNAAIGVLGVKLVETDTSLDLKAHFAATINDPDNDGRLAFLNNDGTAGELAQNGSLAGLVSFGFASPAGSLNGSLHLAAAPAASFSLNLPSVDAKIGLSWPDIATGTPEIKPEGIGTVGPFLNLTPRDLATGLAQLATTLTSIQRAKWGDAANPIGNLDLPFLKGTLADAIQLNESIKKFLQDNTKTAADPTQAGEPLFVSLQQMLDKLNTAANLPGGGKIGISDVHFPPGSTKLDFKITLSRKAPATAVDLNAAAAAASGPAGNPAKTSYTQTTLKDENQSWKPGEFTGRRVVAGAAGATVENNDGNTLFLQAPGWTPVIPAANAPYTISGMQGDVGVVQLGNDLKTGGRGVGEANAVNATAKVKPSYDAAVTLVLDLQNPTVHNPPIEQKNPDGSTTLVGATPTGPDRVLLRTSGAPSLFTADFPMDAGIDLFANAGFLQVQLKGAAHVCHPNAGADCAGTPGADDHMAQVKFKDLGDLTFGAVVDKLLHDPGALLDFQVRVRGAGGVDASAPGTGDFLKGASAHAGFTWNDLTKTTGPDGPQFSTSDLSELVNFDFDPANPKALFSILLKTLQTLDASLGDASPSGAAVFGTKIPLVGRSLKDLLRADESGSGPTVSYGPNSVKDIARTVEKGNAFPPSLVGRTVVAGTQVGIVGSVTPDTLVLAGPWASRPSPSTSYVIRSELDDVISLLEAAPSDNLQRLVQTINTRFKDSVPVTFEYAEPGGTPSLIIRLDWKRAYHTSTPVQFDFSLPSGGQRVAGVQGDGSVSLSVGGQVKMGLVVPLQPGAGPADANALRVLDDSKIGVKLDATVENATIATTLGPLSVSLGDPKSADKATAKASYSIDLAKGGGTGAPVSFTDFLGAVGPTINAGSTAVGCGLDGGTPLALCAKLPLYISEDGGATYSKVITDATKSNNFALRLPKSTAADDYFNLGGAAIDGHPRLETPDPALLADALAAKLIDFGRLDGLDSYLNLVEQALNTASFGGKLPLLGDDLQQGADFIGKLRAAIHTALEQLPANGHFTDMAAVRGWVNDQLGGKLAAAGLNPDTVTVDTLCKTPLGTVGAPTVKLHEGATAADKTYRYVVASYVMIDGAKKQAKASDPGEITTGPAALSTTDSLDIAWEPVTNAAGYQVFREEGGAFKLIADVTDAKFTDVGAASIGGAPENPAENPRPHDCSYNDLDAVTISLNVSQGDFSGDLLNCAGLPSGHECLKKTVPLDLGIPGFSLKADGGAGPEVQLGWRLHLAMGISRSEGFFVNTKDSAQPEFAVGLNVTLPKKIDAQLAFINITAENCTKQKSVDDCDHTAAPANDAGVLPLFGGAFKIDLVAPDDPTNGRLHLTDLQNAGLDRLADVKLHASADINWLLKARPGEDAGFPGIQANFRLHWAWNNVKPGTNSADGGNSPLTLAFGKVAIDSGEIFGKILGPIVNKIKQVTGPLDPVIKTLYAPIPVLSDLSHLAGGGDVTIVSIGKAFSTIAGGPDLKFVDTIAGVVNFINHFPSCATTCLIPLGSFEIGGQKALDTTVTPDNTESLISAKKNAVGGTDFAPILGAINGKNQNNDPESANPMTSKASAAGFSFPVFEKPASLFNVLLGGDVDLVKFDSGPLRLGFDWRQQFGPVYAPPPVVITLHGSASVTLRIVAGFDTFGIRKAFEAARAGQLDLGTVGQAFLQSLFFYTTENGKPIPVVSFTGELAAGAAVTAVIITVGIEGGVGLTVSFLWNDPNHDGKFRITEFLQTALNNPICLFTVSGRLYVFLKLYVTVGFGPFSVSFSFTIVDVTLLDFTATPNCTPPPPKLGGLSGDGKTLVVYAAALGHTAQRGGGAGDPYESDKQEKDTVKITSLHDYANPANPAFTGVAVDMLGIRREFRNASIERVVVDGRGYGKPMSVTFIGDAKQDTAKDGPPPPTAQFDRDAIVFGGEKNDQIKTGIGNSWVDGGKGDDVIVTGDRTVLAADRKSYVRNEAKARVAGGPGVDSITVGNGLDVVAGDSSLGAPPVTSIGLNELKNDGRDGGDPIADGTGGPTVSVPNWAILPDPAGGTGSGDGGDTIKVGLARSTAFGNGGDDTLGVAADDPLKDVPTLPQSLFVSPGAILVGGDGSDRFAGGTGPDEIYTADQVDPGIDGYGSADANTTGGPAGGPINTVDTGSGDDRVFGGKGQDRVTGHSTKTQKDDFRGGGGNDILFGGFGADTLYGGPDDDYVIAEPSTLEFPDPAKTDDYGPLYFVTHTPLPQGVSPSHKTLVGGLGRDHIIGGDGGADVYGDKQTSPCKAGSPLQSTPVDETVNDALDGNDRVIGGAGVENVRAGGGDDNVDAEANEDLVCGEKGKDVLHGGRDADQVWGGSDDDAVYGDTGTDTLYGNDGVDTMFGGDDPDTIEGNNGKDWISGGLAGDVIVGGTRAAGQPDDGDKLFGDGGTDTIIGDNGDPAAAGGPVFDLATSADATLGGDDTIGGGMDADALYGGLENDTVSGGKDPDRIEGNPGSDTLNGETEADDIIGGSHQTPGDPVAKNAAGYPDAGDTISGGDADDVITGDNATITGTGGADSGDPVTRGRGLSAGRHVVLFDLGHAPNPANSGGDTISGGTATDVVYAQSGMDTVHGDAGDDYVEGDQDADKLFGDSGQDDLVGGSSAVEMGGGQGTVGQLDTGDTISGGEDADVITGDNALVTRDAGIPKSPITQGRFDTDLPGAVPMTHRSIQLYDLGDTPVPNTSGGDDITGDNGCDAILGQSGNDRIKGGNDGDHAEGGPGRDWIEGNNGDDDLVGGSSTIHGDDTALTTQGQPDTADVVFGGTGDDVVLGDNAITDRIAPPSPYLLRVGSNGTFETQRSLRLLDLSWSNGFLGAPARPVAGGDQLSGGGGVDVMFGQDGDDQISGGAHDDYAEGNGGHDTMFGDRTLAEAGIAISPPEPAWPGTASDDLGDVSAPNGQDDLIGGSSLEVFRDTADDVHGDGAADFILGDNGTAVRDIVDQTGKPVALGDDLSKVSLPLTNRIYAKRYDPQNLPQGAAFVRHGVNGAPTRFCTTTQATCEALGASGGDNLWGDAGEDTLYGQDGDDLMYGDTGTTTAPGDGADDMYGELGGDRMWGTGGEDAMVGDRGGIVDVFQNGSNKFVIDNPQVPAIHYEGFLAGSVTRQADLQHDVNGDAFAAPGNAPAMPHRGDLEGGDDRIRGGDDHDSIHGGFGDDLANGDSGGDIVFGDDGADVLWGGKGGTDPANPNDRGVNDSLVDHLAGGKGATSGPSVDPNTGALGSDILDWRPRGSYGAPGQTTCTANPWPQTFGNGKNAVTVDPCSWFEMTNLDNADVADNQHHQGIDWIYGGWDRDVLQADVADNGPNLGDRLLDWGGAYNLYTHCNAAYGGYNDVRQHSPTHQEFLQRWAYSLGAGQVAGEVTTEGTSAYDELALVYQPDMKDHGTGPAFPTTPGHFDNPNACAP</sequence>
<comment type="subcellular location">
    <subcellularLocation>
        <location evidence="1">Secreted</location>
    </subcellularLocation>
</comment>
<feature type="region of interest" description="Disordered" evidence="3">
    <location>
        <begin position="2379"/>
        <end position="2398"/>
    </location>
</feature>
<dbReference type="InterPro" id="IPR018511">
    <property type="entry name" value="Hemolysin-typ_Ca-bd_CS"/>
</dbReference>
<dbReference type="GO" id="GO:0005576">
    <property type="term" value="C:extracellular region"/>
    <property type="evidence" value="ECO:0007669"/>
    <property type="project" value="UniProtKB-SubCell"/>
</dbReference>
<proteinExistence type="predicted"/>
<dbReference type="EMBL" id="CP008953">
    <property type="protein sequence ID" value="AIG76710.1"/>
    <property type="molecule type" value="Genomic_DNA"/>
</dbReference>